<dbReference type="RefSeq" id="WP_191194654.1">
    <property type="nucleotide sequence ID" value="NZ_JACXYZ010000001.1"/>
</dbReference>
<organism evidence="2 3">
    <name type="scientific">Nocardioides cavernae</name>
    <dbReference type="NCBI Taxonomy" id="1921566"/>
    <lineage>
        <taxon>Bacteria</taxon>
        <taxon>Bacillati</taxon>
        <taxon>Actinomycetota</taxon>
        <taxon>Actinomycetes</taxon>
        <taxon>Propionibacteriales</taxon>
        <taxon>Nocardioidaceae</taxon>
        <taxon>Nocardioides</taxon>
    </lineage>
</organism>
<evidence type="ECO:0000313" key="3">
    <source>
        <dbReference type="Proteomes" id="UP000618818"/>
    </source>
</evidence>
<dbReference type="Gene3D" id="3.90.1200.10">
    <property type="match status" value="1"/>
</dbReference>
<dbReference type="Proteomes" id="UP000618818">
    <property type="component" value="Unassembled WGS sequence"/>
</dbReference>
<dbReference type="InterPro" id="IPR002575">
    <property type="entry name" value="Aminoglycoside_PTrfase"/>
</dbReference>
<proteinExistence type="predicted"/>
<keyword evidence="3" id="KW-1185">Reference proteome</keyword>
<gene>
    <name evidence="2" type="ORF">IEZ26_09995</name>
</gene>
<comment type="caution">
    <text evidence="2">The sequence shown here is derived from an EMBL/GenBank/DDBJ whole genome shotgun (WGS) entry which is preliminary data.</text>
</comment>
<evidence type="ECO:0000313" key="2">
    <source>
        <dbReference type="EMBL" id="MBD3924950.1"/>
    </source>
</evidence>
<dbReference type="EMBL" id="JACXYZ010000001">
    <property type="protein sequence ID" value="MBD3924950.1"/>
    <property type="molecule type" value="Genomic_DNA"/>
</dbReference>
<dbReference type="Pfam" id="PF01636">
    <property type="entry name" value="APH"/>
    <property type="match status" value="1"/>
</dbReference>
<accession>A0ABR8N9Z0</accession>
<feature type="domain" description="Aminoglycoside phosphotransferase" evidence="1">
    <location>
        <begin position="49"/>
        <end position="265"/>
    </location>
</feature>
<protein>
    <submittedName>
        <fullName evidence="2">Phosphotransferase</fullName>
    </submittedName>
</protein>
<dbReference type="InterPro" id="IPR011009">
    <property type="entry name" value="Kinase-like_dom_sf"/>
</dbReference>
<name>A0ABR8N9Z0_9ACTN</name>
<reference evidence="2 3" key="1">
    <citation type="submission" date="2020-09" db="EMBL/GenBank/DDBJ databases">
        <title>novel species in genus Nocardioides.</title>
        <authorList>
            <person name="Zhang G."/>
        </authorList>
    </citation>
    <scope>NUCLEOTIDE SEQUENCE [LARGE SCALE GENOMIC DNA]</scope>
    <source>
        <strain evidence="2 3">KCTC 39551</strain>
    </source>
</reference>
<evidence type="ECO:0000259" key="1">
    <source>
        <dbReference type="Pfam" id="PF01636"/>
    </source>
</evidence>
<sequence>MPDTSELTTRWRDPAFLEAAQAWIADRLAEQGRSVVGTVEQPHVTDWSTVLRVPTDGGPVWFKANDDAMRHEAAVTALVAPLSDGRVPMPLASDPHTGWLLLADAGPRLRDVIAEERSLERWLDVLEAYARVQLACEDEVDALLAAGLPDCRLTTLPGAYDALLARLDGADPRLPGADAIADLCDRLAAFGIRETVQHDDLHDGQVFLGTGVHQVLDWGDACVSHPFFTLAVTLEGVIAWGVDDVAGSEDLEPHLAAYLRPYAERYPLTDAELREAARLAMRLGWVCRAVNGALPQDPGGTHTRLGMFLAVET</sequence>
<dbReference type="SUPFAM" id="SSF56112">
    <property type="entry name" value="Protein kinase-like (PK-like)"/>
    <property type="match status" value="1"/>
</dbReference>